<sequence length="563" mass="58465">MVEQHGHTPHEKVAAARALAARRGRRGGLLPAALSRARAGTPADPGQWAPQVGRVLGLPAAAGLGPATYFADLAGPHGERHVRVCTATACFAAQGGCHLGEVERELGVPANKADPDGGTALQTVHCLGYCYAGPAALDGTGPRTGTDLANQLAGRTPPRAPAIPVADATGDPVLLSGIVAGRPSWDTWQRTFARLSPEDVRREVAASGLRGRGGAGFPVAAKWAATGTRPGTVVIANGDEGDPGSFADRLLMEEDPDRVLEGLALACFACGAHRGIVLVRSEYPAALTRMRRALACAVADGHLAEAVGTGDPRPAVEIVEGAGSYVAGEETALIARLEGARGCARPRPPYPTDRGLWGKPTVVNNVETLASVPWIMQNSGARYTRYGPPEESGTKLVCLSERFAHPGAFEVRLGTPVRLIVDELGGGLRSGGPVVLQIGGPLGGFLTEDDLDVPLTSDALAARGAALGHAGMVAFDTQTDPIELMRHIWEFAALESCGACSPCRVGTRRGLEIAAAHTPPGPSYEGLARLMGEGSMCAFGRRVPAAVRSLARAYGRELTGWDR</sequence>
<accession>A0ABZ1JXN6</accession>
<dbReference type="EMBL" id="CP108135">
    <property type="protein sequence ID" value="WTP63998.1"/>
    <property type="molecule type" value="Genomic_DNA"/>
</dbReference>
<evidence type="ECO:0000313" key="7">
    <source>
        <dbReference type="EMBL" id="WTP63998.1"/>
    </source>
</evidence>
<dbReference type="InterPro" id="IPR037225">
    <property type="entry name" value="Nuo51_FMN-bd_sf"/>
</dbReference>
<dbReference type="Gene3D" id="1.20.1440.230">
    <property type="entry name" value="NADH-ubiquinone oxidoreductase 51kDa subunit, iron-sulphur binding domain"/>
    <property type="match status" value="1"/>
</dbReference>
<dbReference type="SUPFAM" id="SSF140490">
    <property type="entry name" value="Nqo1C-terminal domain-like"/>
    <property type="match status" value="1"/>
</dbReference>
<evidence type="ECO:0000256" key="5">
    <source>
        <dbReference type="ARBA" id="ARBA00023014"/>
    </source>
</evidence>
<dbReference type="PANTHER" id="PTHR43578:SF3">
    <property type="entry name" value="NADH-QUINONE OXIDOREDUCTASE SUBUNIT F"/>
    <property type="match status" value="1"/>
</dbReference>
<dbReference type="Gene3D" id="3.40.30.10">
    <property type="entry name" value="Glutaredoxin"/>
    <property type="match status" value="1"/>
</dbReference>
<evidence type="ECO:0000256" key="2">
    <source>
        <dbReference type="ARBA" id="ARBA00022485"/>
    </source>
</evidence>
<evidence type="ECO:0000256" key="4">
    <source>
        <dbReference type="ARBA" id="ARBA00023004"/>
    </source>
</evidence>
<dbReference type="SUPFAM" id="SSF52833">
    <property type="entry name" value="Thioredoxin-like"/>
    <property type="match status" value="1"/>
</dbReference>
<keyword evidence="4" id="KW-0408">Iron</keyword>
<evidence type="ECO:0000313" key="8">
    <source>
        <dbReference type="Proteomes" id="UP001622496"/>
    </source>
</evidence>
<reference evidence="7 8" key="1">
    <citation type="submission" date="2022-10" db="EMBL/GenBank/DDBJ databases">
        <title>The complete genomes of actinobacterial strains from the NBC collection.</title>
        <authorList>
            <person name="Joergensen T.S."/>
            <person name="Alvarez Arevalo M."/>
            <person name="Sterndorff E.B."/>
            <person name="Faurdal D."/>
            <person name="Vuksanovic O."/>
            <person name="Mourched A.-S."/>
            <person name="Charusanti P."/>
            <person name="Shaw S."/>
            <person name="Blin K."/>
            <person name="Weber T."/>
        </authorList>
    </citation>
    <scope>NUCLEOTIDE SEQUENCE [LARGE SCALE GENOMIC DNA]</scope>
    <source>
        <strain evidence="7 8">NBC_00185</strain>
    </source>
</reference>
<feature type="domain" description="NADH-ubiquinone oxidoreductase 51kDa subunit iron-sulphur binding" evidence="6">
    <location>
        <begin position="482"/>
        <end position="527"/>
    </location>
</feature>
<evidence type="ECO:0000259" key="6">
    <source>
        <dbReference type="SMART" id="SM00928"/>
    </source>
</evidence>
<proteinExistence type="inferred from homology"/>
<dbReference type="Proteomes" id="UP001622496">
    <property type="component" value="Chromosome"/>
</dbReference>
<comment type="similarity">
    <text evidence="1">Belongs to the complex I 51 kDa subunit family.</text>
</comment>
<dbReference type="Pfam" id="PF01512">
    <property type="entry name" value="Complex1_51K"/>
    <property type="match status" value="1"/>
</dbReference>
<dbReference type="SUPFAM" id="SSF142019">
    <property type="entry name" value="Nqo1 FMN-binding domain-like"/>
    <property type="match status" value="1"/>
</dbReference>
<name>A0ABZ1JXN6_9ACTN</name>
<dbReference type="SMART" id="SM00928">
    <property type="entry name" value="NADH_4Fe-4S"/>
    <property type="match status" value="1"/>
</dbReference>
<dbReference type="PROSITE" id="PS00645">
    <property type="entry name" value="COMPLEX1_51K_2"/>
    <property type="match status" value="1"/>
</dbReference>
<dbReference type="PANTHER" id="PTHR43578">
    <property type="entry name" value="NADH-QUINONE OXIDOREDUCTASE SUBUNIT F"/>
    <property type="match status" value="1"/>
</dbReference>
<evidence type="ECO:0000256" key="1">
    <source>
        <dbReference type="ARBA" id="ARBA00007523"/>
    </source>
</evidence>
<evidence type="ECO:0000256" key="3">
    <source>
        <dbReference type="ARBA" id="ARBA00022723"/>
    </source>
</evidence>
<dbReference type="InterPro" id="IPR011538">
    <property type="entry name" value="Nuo51_FMN-bd"/>
</dbReference>
<keyword evidence="8" id="KW-1185">Reference proteome</keyword>
<keyword evidence="5" id="KW-0411">Iron-sulfur</keyword>
<dbReference type="InterPro" id="IPR036249">
    <property type="entry name" value="Thioredoxin-like_sf"/>
</dbReference>
<dbReference type="RefSeq" id="WP_334546345.1">
    <property type="nucleotide sequence ID" value="NZ_CP108135.1"/>
</dbReference>
<dbReference type="InterPro" id="IPR019575">
    <property type="entry name" value="Nuop51_4Fe4S-bd"/>
</dbReference>
<dbReference type="Pfam" id="PF10589">
    <property type="entry name" value="NADH_4Fe-4S"/>
    <property type="match status" value="1"/>
</dbReference>
<protein>
    <submittedName>
        <fullName evidence="7">NAD(P)H-dependent oxidoreductase subunit E</fullName>
    </submittedName>
</protein>
<gene>
    <name evidence="7" type="ORF">OG560_00585</name>
</gene>
<organism evidence="7 8">
    <name type="scientific">[Kitasatospora] papulosa</name>
    <dbReference type="NCBI Taxonomy" id="1464011"/>
    <lineage>
        <taxon>Bacteria</taxon>
        <taxon>Bacillati</taxon>
        <taxon>Actinomycetota</taxon>
        <taxon>Actinomycetes</taxon>
        <taxon>Kitasatosporales</taxon>
        <taxon>Streptomycetaceae</taxon>
        <taxon>Streptomyces</taxon>
    </lineage>
</organism>
<dbReference type="Gene3D" id="3.10.20.600">
    <property type="match status" value="1"/>
</dbReference>
<keyword evidence="2" id="KW-0004">4Fe-4S</keyword>
<dbReference type="Gene3D" id="3.40.50.11540">
    <property type="entry name" value="NADH-ubiquinone oxidoreductase 51kDa subunit"/>
    <property type="match status" value="1"/>
</dbReference>
<dbReference type="InterPro" id="IPR037207">
    <property type="entry name" value="Nuop51_4Fe4S-bd_sf"/>
</dbReference>
<dbReference type="Pfam" id="PF01257">
    <property type="entry name" value="2Fe-2S_thioredx"/>
    <property type="match status" value="1"/>
</dbReference>
<keyword evidence="3" id="KW-0479">Metal-binding</keyword>
<dbReference type="SUPFAM" id="SSF142984">
    <property type="entry name" value="Nqo1 middle domain-like"/>
    <property type="match status" value="1"/>
</dbReference>
<dbReference type="InterPro" id="IPR001949">
    <property type="entry name" value="NADH-UbQ_OxRdtase_51kDa_CS"/>
</dbReference>